<sequence>MTAQFQVRASWSGGVDAVGDMCVIAVFDEKPRRCGPTGLLKQVRATSVEGAVAPGFSPPEHPEQGGGDAAALTAEAQPVTQGISAPKREAPFAPANPTVFEECLRHGMSLRAGGSRTASTPPTQRR</sequence>
<protein>
    <submittedName>
        <fullName evidence="1">Uncharacterized protein</fullName>
    </submittedName>
</protein>
<evidence type="ECO:0000313" key="2">
    <source>
        <dbReference type="Proteomes" id="UP000606194"/>
    </source>
</evidence>
<organism evidence="1 2">
    <name type="scientific">Streptomyces humidus</name>
    <dbReference type="NCBI Taxonomy" id="52259"/>
    <lineage>
        <taxon>Bacteria</taxon>
        <taxon>Bacillati</taxon>
        <taxon>Actinomycetota</taxon>
        <taxon>Actinomycetes</taxon>
        <taxon>Kitasatosporales</taxon>
        <taxon>Streptomycetaceae</taxon>
        <taxon>Streptomyces</taxon>
    </lineage>
</organism>
<dbReference type="EMBL" id="BMTL01000020">
    <property type="protein sequence ID" value="GGS02672.1"/>
    <property type="molecule type" value="Genomic_DNA"/>
</dbReference>
<reference evidence="1" key="2">
    <citation type="submission" date="2020-09" db="EMBL/GenBank/DDBJ databases">
        <authorList>
            <person name="Sun Q."/>
            <person name="Ohkuma M."/>
        </authorList>
    </citation>
    <scope>NUCLEOTIDE SEQUENCE</scope>
    <source>
        <strain evidence="1">JCM 4386</strain>
    </source>
</reference>
<accession>A0A918L4X3</accession>
<comment type="caution">
    <text evidence="1">The sequence shown here is derived from an EMBL/GenBank/DDBJ whole genome shotgun (WGS) entry which is preliminary data.</text>
</comment>
<keyword evidence="2" id="KW-1185">Reference proteome</keyword>
<dbReference type="AlphaFoldDB" id="A0A918L4X3"/>
<dbReference type="Proteomes" id="UP000606194">
    <property type="component" value="Unassembled WGS sequence"/>
</dbReference>
<proteinExistence type="predicted"/>
<evidence type="ECO:0000313" key="1">
    <source>
        <dbReference type="EMBL" id="GGS02672.1"/>
    </source>
</evidence>
<gene>
    <name evidence="1" type="ORF">GCM10010269_46940</name>
</gene>
<name>A0A918L4X3_9ACTN</name>
<reference evidence="1" key="1">
    <citation type="journal article" date="2014" name="Int. J. Syst. Evol. Microbiol.">
        <title>Complete genome sequence of Corynebacterium casei LMG S-19264T (=DSM 44701T), isolated from a smear-ripened cheese.</title>
        <authorList>
            <consortium name="US DOE Joint Genome Institute (JGI-PGF)"/>
            <person name="Walter F."/>
            <person name="Albersmeier A."/>
            <person name="Kalinowski J."/>
            <person name="Ruckert C."/>
        </authorList>
    </citation>
    <scope>NUCLEOTIDE SEQUENCE</scope>
    <source>
        <strain evidence="1">JCM 4386</strain>
    </source>
</reference>